<organism evidence="1 2">
    <name type="scientific">Plasmodium brasilianum</name>
    <dbReference type="NCBI Taxonomy" id="5824"/>
    <lineage>
        <taxon>Eukaryota</taxon>
        <taxon>Sar</taxon>
        <taxon>Alveolata</taxon>
        <taxon>Apicomplexa</taxon>
        <taxon>Aconoidasida</taxon>
        <taxon>Haemosporida</taxon>
        <taxon>Plasmodiidae</taxon>
        <taxon>Plasmodium</taxon>
        <taxon>Plasmodium (Plasmodium)</taxon>
    </lineage>
</organism>
<dbReference type="Proteomes" id="UP001056978">
    <property type="component" value="Chromosome 11"/>
</dbReference>
<dbReference type="EMBL" id="CM043779">
    <property type="protein sequence ID" value="KAI4837119.1"/>
    <property type="molecule type" value="Genomic_DNA"/>
</dbReference>
<name>A0ACB9Y8K7_PLABR</name>
<evidence type="ECO:0000313" key="2">
    <source>
        <dbReference type="Proteomes" id="UP001056978"/>
    </source>
</evidence>
<evidence type="ECO:0000313" key="1">
    <source>
        <dbReference type="EMBL" id="KAI4837119.1"/>
    </source>
</evidence>
<sequence>MSYNVYNTNMADCLNKLRVYDLNQLCRKFLLPQHGKKVAIVERILEYITDVEREEQIYEFILATKPSIFDLISGRRINNPLNNNIISNSHSNNNKYFSNNNNFFLSNNNNHANNLFLCNNNDSVNHSNSENSVIKKNNLPVERKGKAVKIYQEDSDFSSCVCGGMNKNVISKNCIVKCIECNKLQHVSCYTQNACVNKDLNNYKILCVVCRLRDIDPFYPLKKVLWMKNLNVNSEKLVINACDIKSWRNENKEVIIFCMHIDKKNLSTNVNLKQEWPRTFILKVNGNVIEKIFEPSWEHKRRDSPLKITHTLKAGNNNIDINITNYEIPKLYVVAFLLCNIETEQSIIENVIVNSSLNFKDSKQRIINILLTKHDDDEVMCMEINRKISLHCPFSLDRILIPCRGVKCCHIQCFDLKSFIDVTKKTKAFNNRWKCPVCSLFLRPKDLVIDTFITYILSQVPKDIKEVELSKSGEIIFNHNSVEGKVIKQVDDIDSVNLQKSKIEIKTEYNTARNSIESVGDKDNIFSPNEIIILDSDPEDNNNCSSFEKSSVQKNHNVTQGEQEVIYISDSDNEDSLPQTTHNIDKKGNEENSPFLFGMNNYSTNKSVNNFLMRNIKGLDKRNFLPNSRIFFNHMVLDVLNDISKIHVNEKLSTVNMQKERTPDPNNNTNTNNNNSGSNHSGNNHSSSSDINTRSNTNINSNINHNNNNDYNYNNSSNNSNSNNNNNNSNNINSNSNNINSNSNNINSNSNNINSNSNNINSNSNNINSNSNNINSNSNNINSNSNNINSNSNNINSNSNNINSNSNNINSNSNSNNINSNSNNINSNSNNNEISSAPPLGFYNKRSILAKDIYLLSSQNALSLKTNNEYISNRDSVEDNNLFYLNNVKNGKICCTPTPQGKDNIISINNNLVAVSNTLLSLNKDISCNNSIASSRKYSNGNRNYNRISASNDNIIGGSMDNIIGGSMGNIIGGSMDNIIGGSMGNIIGGSMDNIIGGSMGNIIGGSMDNIIGGSMGNIIGGSMGNNGKSKEHLSLLDIKKMSEALFSENESNNRACSSEEQNFIINDKSCIGENKSNFYLKIEGRSIFDKDKLPNNEITSLNNFESYKYLDSDLRDILVDENKQNKKKKKRKKKERRSNTMEKIRKYDSFSSNFNFSMINFKSKYSRCKQLKDSNNNNSNKNSSSSSSNNNNNNSSKNNSTSNNNDNNNSSRNRSNSKNSNKCKSCSSTNIKNKIYHVMNRSRYTKKTNSKNDSLNGKKSKKKKKNKK</sequence>
<accession>A0ACB9Y8K7</accession>
<keyword evidence="2" id="KW-1185">Reference proteome</keyword>
<gene>
    <name evidence="1" type="ORF">MKS88_003588</name>
</gene>
<reference evidence="1" key="1">
    <citation type="submission" date="2022-06" db="EMBL/GenBank/DDBJ databases">
        <title>The First Complete Genome of the Simian Malaria Parasite Plasmodium brasilianum.</title>
        <authorList>
            <person name="Bajic M."/>
            <person name="Ravishankar S."/>
        </authorList>
    </citation>
    <scope>NUCLEOTIDE SEQUENCE</scope>
    <source>
        <strain evidence="1">Bolivian I</strain>
    </source>
</reference>
<protein>
    <submittedName>
        <fullName evidence="1">E3 SUMO-protein ligase PIAS</fullName>
    </submittedName>
</protein>
<proteinExistence type="predicted"/>
<keyword evidence="1" id="KW-0436">Ligase</keyword>
<comment type="caution">
    <text evidence="1">The sequence shown here is derived from an EMBL/GenBank/DDBJ whole genome shotgun (WGS) entry which is preliminary data.</text>
</comment>